<dbReference type="InterPro" id="IPR013087">
    <property type="entry name" value="Znf_C2H2_type"/>
</dbReference>
<evidence type="ECO:0000259" key="2">
    <source>
        <dbReference type="PROSITE" id="PS00028"/>
    </source>
</evidence>
<evidence type="ECO:0000256" key="1">
    <source>
        <dbReference type="SAM" id="MobiDB-lite"/>
    </source>
</evidence>
<dbReference type="SUPFAM" id="SSF57667">
    <property type="entry name" value="beta-beta-alpha zinc fingers"/>
    <property type="match status" value="1"/>
</dbReference>
<dbReference type="PANTHER" id="PTHR15491">
    <property type="match status" value="1"/>
</dbReference>
<dbReference type="InterPro" id="IPR036236">
    <property type="entry name" value="Znf_C2H2_sf"/>
</dbReference>
<evidence type="ECO:0000313" key="3">
    <source>
        <dbReference type="EMBL" id="CAD7444880.1"/>
    </source>
</evidence>
<gene>
    <name evidence="3" type="ORF">TBIB3V08_LOCUS7245</name>
</gene>
<sequence length="591" mass="65630">MEPITSACGTFTSRRRSRLHRLVALLPVEGGYDQIGLWHLNKSVANDGPLAGIRSLANEDPLFEERSVANDELQHKTADRKTIDGALWYPFTTVILQSVDGQILTEVKMPQQRSSRRGSGYHRGSSNRYPYQGSQWRQEFQSRQSSQDNFLSQLTSPEATLAIASNLISTLLQSQQTQVTWAADATNSGNMGKALARYSLISVGCMATQTGVSLVVAEEGQITGRGANTRTENMGTTTTMTSIESYAVQFNSDKTWHIHCLSFTVAAITPLCPRIGSLSFVVLNPQGVSQSHSAPLPLANHDLTTTGPSPAWGTPEGSNRRALQGAHNRDPKGSWHHGSHYRERTTGTQRGRGIMGARGRGGSNKQPMRGKAAGKKDEVVDKKRRTRSIKLAQNMLEHSPNQGSGGANVAYFMQNSKEKSKDPDKTKDDTEKKKILSKYAGVPDMLFFCHICNKHLWDAQCFDKHLTGRPHTETFERQREGYKLKTLLLRKKLKVALLDTHDSSVLSPPLPPSTASLNQCYCFVQLNTEKMELELDSPQPKKPRIQQFCAMCDTHYYGGVVLHRRTWDHQVGTTCRTCSHEVVTTCKMCNN</sequence>
<protein>
    <recommendedName>
        <fullName evidence="2">C2H2-type domain-containing protein</fullName>
    </recommendedName>
</protein>
<feature type="region of interest" description="Disordered" evidence="1">
    <location>
        <begin position="289"/>
        <end position="382"/>
    </location>
</feature>
<feature type="compositionally biased region" description="Gly residues" evidence="1">
    <location>
        <begin position="353"/>
        <end position="362"/>
    </location>
</feature>
<dbReference type="PROSITE" id="PS00028">
    <property type="entry name" value="ZINC_FINGER_C2H2_1"/>
    <property type="match status" value="1"/>
</dbReference>
<dbReference type="GO" id="GO:0005634">
    <property type="term" value="C:nucleus"/>
    <property type="evidence" value="ECO:0007669"/>
    <property type="project" value="TreeGrafter"/>
</dbReference>
<feature type="region of interest" description="Disordered" evidence="1">
    <location>
        <begin position="108"/>
        <end position="136"/>
    </location>
</feature>
<dbReference type="AlphaFoldDB" id="A0A7R9I374"/>
<dbReference type="PANTHER" id="PTHR15491:SF9">
    <property type="entry name" value="CIP1-INTERACTING ZINC FINGER PROTEIN"/>
    <property type="match status" value="1"/>
</dbReference>
<name>A0A7R9I374_9NEOP</name>
<dbReference type="Pfam" id="PF23330">
    <property type="entry name" value="zf-C2H2_14"/>
    <property type="match status" value="1"/>
</dbReference>
<dbReference type="EMBL" id="OD566936">
    <property type="protein sequence ID" value="CAD7444880.1"/>
    <property type="molecule type" value="Genomic_DNA"/>
</dbReference>
<feature type="domain" description="C2H2-type" evidence="2">
    <location>
        <begin position="449"/>
        <end position="471"/>
    </location>
</feature>
<reference evidence="3" key="1">
    <citation type="submission" date="2020-11" db="EMBL/GenBank/DDBJ databases">
        <authorList>
            <person name="Tran Van P."/>
        </authorList>
    </citation>
    <scope>NUCLEOTIDE SEQUENCE</scope>
</reference>
<accession>A0A7R9I374</accession>
<dbReference type="InterPro" id="IPR026811">
    <property type="entry name" value="CIZ1"/>
</dbReference>
<organism evidence="3">
    <name type="scientific">Timema bartmani</name>
    <dbReference type="NCBI Taxonomy" id="61472"/>
    <lineage>
        <taxon>Eukaryota</taxon>
        <taxon>Metazoa</taxon>
        <taxon>Ecdysozoa</taxon>
        <taxon>Arthropoda</taxon>
        <taxon>Hexapoda</taxon>
        <taxon>Insecta</taxon>
        <taxon>Pterygota</taxon>
        <taxon>Neoptera</taxon>
        <taxon>Polyneoptera</taxon>
        <taxon>Phasmatodea</taxon>
        <taxon>Timematodea</taxon>
        <taxon>Timematoidea</taxon>
        <taxon>Timematidae</taxon>
        <taxon>Timema</taxon>
    </lineage>
</organism>
<dbReference type="InterPro" id="IPR056345">
    <property type="entry name" value="Znf-C2H2_CIZ1"/>
</dbReference>
<proteinExistence type="predicted"/>